<organism evidence="3 4">
    <name type="scientific">Pseudomonas edaphica</name>
    <dbReference type="NCBI Taxonomy" id="2006980"/>
    <lineage>
        <taxon>Bacteria</taxon>
        <taxon>Pseudomonadati</taxon>
        <taxon>Pseudomonadota</taxon>
        <taxon>Gammaproteobacteria</taxon>
        <taxon>Pseudomonadales</taxon>
        <taxon>Pseudomonadaceae</taxon>
        <taxon>Pseudomonas</taxon>
    </lineage>
</organism>
<name>A0ABY2U826_9PSED</name>
<keyword evidence="1" id="KW-1133">Transmembrane helix</keyword>
<dbReference type="Gene3D" id="2.60.120.790">
    <property type="match status" value="1"/>
</dbReference>
<dbReference type="RefSeq" id="WP_138450983.1">
    <property type="nucleotide sequence ID" value="NZ_VBVZ01000141.1"/>
</dbReference>
<dbReference type="EMBL" id="VBVZ01000141">
    <property type="protein sequence ID" value="TLG91753.1"/>
    <property type="molecule type" value="Genomic_DNA"/>
</dbReference>
<dbReference type="InterPro" id="IPR041008">
    <property type="entry name" value="DUF5625"/>
</dbReference>
<evidence type="ECO:0000313" key="3">
    <source>
        <dbReference type="EMBL" id="TLG91753.1"/>
    </source>
</evidence>
<sequence length="172" mass="19359">MSGSVIVKNLAIFKIFFTLFYCMFACADSMSTVTPIKVAMADQSVISEFVVKRKTGYTFAVMFVWAADYSGIKKQRELWRGLHQNKGVSLPIHLRILKDGEVFFDETIITAGVDAGAVIEVKGQKRSVGIRTIKNYELMPGRYIVKVNTVGPADAFRGEECYMQFATYDRKI</sequence>
<evidence type="ECO:0000313" key="4">
    <source>
        <dbReference type="Proteomes" id="UP000304941"/>
    </source>
</evidence>
<keyword evidence="1" id="KW-0472">Membrane</keyword>
<keyword evidence="1" id="KW-0812">Transmembrane</keyword>
<feature type="domain" description="DUF5625" evidence="2">
    <location>
        <begin position="34"/>
        <end position="165"/>
    </location>
</feature>
<dbReference type="Proteomes" id="UP000304941">
    <property type="component" value="Unassembled WGS sequence"/>
</dbReference>
<protein>
    <recommendedName>
        <fullName evidence="2">DUF5625 domain-containing protein</fullName>
    </recommendedName>
</protein>
<comment type="caution">
    <text evidence="3">The sequence shown here is derived from an EMBL/GenBank/DDBJ whole genome shotgun (WGS) entry which is preliminary data.</text>
</comment>
<feature type="transmembrane region" description="Helical" evidence="1">
    <location>
        <begin position="6"/>
        <end position="27"/>
    </location>
</feature>
<evidence type="ECO:0000259" key="2">
    <source>
        <dbReference type="Pfam" id="PF18539"/>
    </source>
</evidence>
<proteinExistence type="predicted"/>
<accession>A0ABY2U826</accession>
<evidence type="ECO:0000256" key="1">
    <source>
        <dbReference type="SAM" id="Phobius"/>
    </source>
</evidence>
<keyword evidence="4" id="KW-1185">Reference proteome</keyword>
<reference evidence="3 4" key="1">
    <citation type="submission" date="2019-05" db="EMBL/GenBank/DDBJ databases">
        <title>Pseudomonas edaphica sp. nov., isolated from rhizospheric soil of Cistus ladanifer L. in Spain.</title>
        <authorList>
            <person name="Peix A."/>
        </authorList>
    </citation>
    <scope>NUCLEOTIDE SEQUENCE [LARGE SCALE GENOMIC DNA]</scope>
    <source>
        <strain evidence="3 4">RD25</strain>
    </source>
</reference>
<dbReference type="Pfam" id="PF18539">
    <property type="entry name" value="DUF5625"/>
    <property type="match status" value="1"/>
</dbReference>
<gene>
    <name evidence="3" type="ORF">FEM54_11705</name>
</gene>